<dbReference type="OrthoDB" id="5945798at2759"/>
<comment type="caution">
    <text evidence="1">The sequence shown here is derived from an EMBL/GenBank/DDBJ whole genome shotgun (WGS) entry which is preliminary data.</text>
</comment>
<sequence>MRHEAIGCADASSKVGQAGGLTMAACALCAHGQLASKIGSSTLPLEPPDSTANSGSPIEFGLGRNALSVLFAYSSSARAMVPQSVKSFQLNTGVAIPAVGLGCFMGPTAIGESEDVTAMVKTALDLGYRHFDTVQDAL</sequence>
<reference evidence="1 2" key="1">
    <citation type="journal article" date="2015" name="Sci. Rep.">
        <title>Chromosome-level genome map provides insights into diverse defense mechanisms in the medicinal fungus Ganoderma sinense.</title>
        <authorList>
            <person name="Zhu Y."/>
            <person name="Xu J."/>
            <person name="Sun C."/>
            <person name="Zhou S."/>
            <person name="Xu H."/>
            <person name="Nelson D.R."/>
            <person name="Qian J."/>
            <person name="Song J."/>
            <person name="Luo H."/>
            <person name="Xiang L."/>
            <person name="Li Y."/>
            <person name="Xu Z."/>
            <person name="Ji A."/>
            <person name="Wang L."/>
            <person name="Lu S."/>
            <person name="Hayward A."/>
            <person name="Sun W."/>
            <person name="Li X."/>
            <person name="Schwartz D.C."/>
            <person name="Wang Y."/>
            <person name="Chen S."/>
        </authorList>
    </citation>
    <scope>NUCLEOTIDE SEQUENCE [LARGE SCALE GENOMIC DNA]</scope>
    <source>
        <strain evidence="1 2">ZZ0214-1</strain>
    </source>
</reference>
<proteinExistence type="predicted"/>
<dbReference type="Proteomes" id="UP000230002">
    <property type="component" value="Unassembled WGS sequence"/>
</dbReference>
<evidence type="ECO:0008006" key="3">
    <source>
        <dbReference type="Google" id="ProtNLM"/>
    </source>
</evidence>
<dbReference type="SUPFAM" id="SSF51430">
    <property type="entry name" value="NAD(P)-linked oxidoreductase"/>
    <property type="match status" value="1"/>
</dbReference>
<dbReference type="Gene3D" id="3.20.20.100">
    <property type="entry name" value="NADP-dependent oxidoreductase domain"/>
    <property type="match status" value="1"/>
</dbReference>
<protein>
    <recommendedName>
        <fullName evidence="3">NADP-dependent oxidoreductase domain-containing protein</fullName>
    </recommendedName>
</protein>
<evidence type="ECO:0000313" key="2">
    <source>
        <dbReference type="Proteomes" id="UP000230002"/>
    </source>
</evidence>
<gene>
    <name evidence="1" type="ORF">GSI_02495</name>
</gene>
<dbReference type="AlphaFoldDB" id="A0A2G8SPS1"/>
<evidence type="ECO:0000313" key="1">
    <source>
        <dbReference type="EMBL" id="PIL35765.1"/>
    </source>
</evidence>
<organism evidence="1 2">
    <name type="scientific">Ganoderma sinense ZZ0214-1</name>
    <dbReference type="NCBI Taxonomy" id="1077348"/>
    <lineage>
        <taxon>Eukaryota</taxon>
        <taxon>Fungi</taxon>
        <taxon>Dikarya</taxon>
        <taxon>Basidiomycota</taxon>
        <taxon>Agaricomycotina</taxon>
        <taxon>Agaricomycetes</taxon>
        <taxon>Polyporales</taxon>
        <taxon>Polyporaceae</taxon>
        <taxon>Ganoderma</taxon>
    </lineage>
</organism>
<keyword evidence="2" id="KW-1185">Reference proteome</keyword>
<name>A0A2G8SPS1_9APHY</name>
<dbReference type="EMBL" id="AYKW01000003">
    <property type="protein sequence ID" value="PIL35765.1"/>
    <property type="molecule type" value="Genomic_DNA"/>
</dbReference>
<dbReference type="InterPro" id="IPR036812">
    <property type="entry name" value="NAD(P)_OxRdtase_dom_sf"/>
</dbReference>
<accession>A0A2G8SPS1</accession>
<dbReference type="STRING" id="1077348.A0A2G8SPS1"/>
<dbReference type="PROSITE" id="PS51257">
    <property type="entry name" value="PROKAR_LIPOPROTEIN"/>
    <property type="match status" value="1"/>
</dbReference>